<evidence type="ECO:0000256" key="17">
    <source>
        <dbReference type="RuleBase" id="RU003926"/>
    </source>
</evidence>
<dbReference type="Proteomes" id="UP000179807">
    <property type="component" value="Unassembled WGS sequence"/>
</dbReference>
<dbReference type="Gene3D" id="3.40.50.300">
    <property type="entry name" value="P-loop containing nucleotide triphosphate hydrolases"/>
    <property type="match status" value="1"/>
</dbReference>
<dbReference type="PRINTS" id="PR00328">
    <property type="entry name" value="SAR1GTPBP"/>
</dbReference>
<keyword evidence="7 17" id="KW-0256">Endoplasmic reticulum</keyword>
<feature type="binding site" evidence="14">
    <location>
        <position position="132"/>
    </location>
    <ligand>
        <name>GTP</name>
        <dbReference type="ChEBI" id="CHEBI:37565"/>
    </ligand>
</feature>
<evidence type="ECO:0000313" key="18">
    <source>
        <dbReference type="EMBL" id="OHT13948.1"/>
    </source>
</evidence>
<keyword evidence="10 17" id="KW-0333">Golgi apparatus</keyword>
<dbReference type="EMBL" id="MLAK01000442">
    <property type="protein sequence ID" value="OHT13948.1"/>
    <property type="molecule type" value="Genomic_DNA"/>
</dbReference>
<dbReference type="GO" id="GO:0005789">
    <property type="term" value="C:endoplasmic reticulum membrane"/>
    <property type="evidence" value="ECO:0007669"/>
    <property type="project" value="UniProtKB-SubCell"/>
</dbReference>
<feature type="binding site" evidence="14">
    <location>
        <position position="129"/>
    </location>
    <ligand>
        <name>GTP</name>
        <dbReference type="ChEBI" id="CHEBI:37565"/>
    </ligand>
</feature>
<dbReference type="InterPro" id="IPR006689">
    <property type="entry name" value="Small_GTPase_ARF/SAR"/>
</dbReference>
<dbReference type="PANTHER" id="PTHR45684">
    <property type="entry name" value="RE74312P"/>
    <property type="match status" value="1"/>
</dbReference>
<evidence type="ECO:0000256" key="8">
    <source>
        <dbReference type="ARBA" id="ARBA00022892"/>
    </source>
</evidence>
<dbReference type="OrthoDB" id="2011769at2759"/>
<evidence type="ECO:0000256" key="1">
    <source>
        <dbReference type="ARBA" id="ARBA00004395"/>
    </source>
</evidence>
<dbReference type="RefSeq" id="XP_068367084.1">
    <property type="nucleotide sequence ID" value="XM_068514676.1"/>
</dbReference>
<dbReference type="GO" id="GO:0046872">
    <property type="term" value="F:metal ion binding"/>
    <property type="evidence" value="ECO:0007669"/>
    <property type="project" value="UniProtKB-KW"/>
</dbReference>
<dbReference type="InterPro" id="IPR027417">
    <property type="entry name" value="P-loop_NTPase"/>
</dbReference>
<evidence type="ECO:0000256" key="10">
    <source>
        <dbReference type="ARBA" id="ARBA00023034"/>
    </source>
</evidence>
<keyword evidence="8 17" id="KW-0931">ER-Golgi transport</keyword>
<keyword evidence="13" id="KW-0479">Metal-binding</keyword>
<dbReference type="FunFam" id="3.40.50.300:FF:000161">
    <property type="entry name" value="Small COPII coat GTPase"/>
    <property type="match status" value="1"/>
</dbReference>
<dbReference type="PROSITE" id="PS51417">
    <property type="entry name" value="ARF"/>
    <property type="match status" value="1"/>
</dbReference>
<dbReference type="GO" id="GO:0000139">
    <property type="term" value="C:Golgi membrane"/>
    <property type="evidence" value="ECO:0007669"/>
    <property type="project" value="UniProtKB-SubCell"/>
</dbReference>
<keyword evidence="13" id="KW-0460">Magnesium</keyword>
<feature type="binding site" evidence="16">
    <location>
        <position position="51"/>
    </location>
    <ligand>
        <name>Mg(2+)</name>
        <dbReference type="ChEBI" id="CHEBI:18420"/>
    </ligand>
</feature>
<evidence type="ECO:0000256" key="3">
    <source>
        <dbReference type="ARBA" id="ARBA00007507"/>
    </source>
</evidence>
<keyword evidence="6" id="KW-0378">Hydrolase</keyword>
<feature type="binding site" evidence="14">
    <location>
        <position position="34"/>
    </location>
    <ligand>
        <name>GTP</name>
        <dbReference type="ChEBI" id="CHEBI:37565"/>
    </ligand>
</feature>
<dbReference type="GeneID" id="94849380"/>
<feature type="binding site" evidence="14">
    <location>
        <position position="130"/>
    </location>
    <ligand>
        <name>GTP</name>
        <dbReference type="ChEBI" id="CHEBI:37565"/>
    </ligand>
</feature>
<keyword evidence="19" id="KW-1185">Reference proteome</keyword>
<reference evidence="18" key="1">
    <citation type="submission" date="2016-10" db="EMBL/GenBank/DDBJ databases">
        <authorList>
            <person name="Benchimol M."/>
            <person name="Almeida L.G."/>
            <person name="Vasconcelos A.T."/>
            <person name="Perreira-Neves A."/>
            <person name="Rosa I.A."/>
            <person name="Tasca T."/>
            <person name="Bogo M.R."/>
            <person name="de Souza W."/>
        </authorList>
    </citation>
    <scope>NUCLEOTIDE SEQUENCE [LARGE SCALE GENOMIC DNA]</scope>
    <source>
        <strain evidence="18">K</strain>
    </source>
</reference>
<keyword evidence="11 15" id="KW-0342">GTP-binding</keyword>
<dbReference type="InterPro" id="IPR005225">
    <property type="entry name" value="Small_GTP-bd"/>
</dbReference>
<gene>
    <name evidence="18" type="ORF">TRFO_43199</name>
</gene>
<keyword evidence="5 14" id="KW-0547">Nucleotide-binding</keyword>
<dbReference type="SMART" id="SM00178">
    <property type="entry name" value="SAR"/>
    <property type="match status" value="1"/>
</dbReference>
<feature type="binding site" evidence="14">
    <location>
        <position position="30"/>
    </location>
    <ligand>
        <name>GTP</name>
        <dbReference type="ChEBI" id="CHEBI:37565"/>
    </ligand>
</feature>
<keyword evidence="9 17" id="KW-0653">Protein transport</keyword>
<dbReference type="GO" id="GO:0016192">
    <property type="term" value="P:vesicle-mediated transport"/>
    <property type="evidence" value="ECO:0007669"/>
    <property type="project" value="UniProtKB-KW"/>
</dbReference>
<feature type="binding site" evidence="14">
    <location>
        <position position="35"/>
    </location>
    <ligand>
        <name>GTP</name>
        <dbReference type="ChEBI" id="CHEBI:37565"/>
    </ligand>
</feature>
<dbReference type="GO" id="GO:0006886">
    <property type="term" value="P:intracellular protein transport"/>
    <property type="evidence" value="ECO:0007669"/>
    <property type="project" value="InterPro"/>
</dbReference>
<keyword evidence="4 17" id="KW-0813">Transport</keyword>
<name>A0A1J4KW18_9EUKA</name>
<feature type="binding site" evidence="14">
    <location>
        <position position="32"/>
    </location>
    <ligand>
        <name>GTP</name>
        <dbReference type="ChEBI" id="CHEBI:37565"/>
    </ligand>
</feature>
<comment type="subcellular location">
    <subcellularLocation>
        <location evidence="2">Endoplasmic reticulum membrane</location>
        <topology evidence="2">Peripheral membrane protein</topology>
    </subcellularLocation>
    <subcellularLocation>
        <location evidence="1">Golgi apparatus membrane</location>
        <topology evidence="1">Peripheral membrane protein</topology>
    </subcellularLocation>
</comment>
<evidence type="ECO:0000256" key="2">
    <source>
        <dbReference type="ARBA" id="ARBA00004406"/>
    </source>
</evidence>
<feature type="binding site" evidence="15">
    <location>
        <begin position="27"/>
        <end position="34"/>
    </location>
    <ligand>
        <name>GTP</name>
        <dbReference type="ChEBI" id="CHEBI:37565"/>
    </ligand>
</feature>
<evidence type="ECO:0000256" key="15">
    <source>
        <dbReference type="PIRSR" id="PIRSR606689-1"/>
    </source>
</evidence>
<evidence type="ECO:0000256" key="13">
    <source>
        <dbReference type="PIRSR" id="PIRSR606687-1"/>
    </source>
</evidence>
<sequence length="190" mass="21485">MGFWEWLTGWLEWLGLKNKSGKLLLLGLDNAGKTTLLMCLKTGNFLQYDQTKSYHVEDLTIEGIHFSAYDLGGHEMARQSWHDYYIDANAIVFMVDAADPNRFAEAKQELDNLLSDESLKSIPFLILGNKIDSENAVSQDVLCSSLGLYNMTPADVTTVPPGQRPFRLFMCSVKKKSGYAQGFRWLSKFI</sequence>
<feature type="binding site" evidence="14">
    <location>
        <position position="173"/>
    </location>
    <ligand>
        <name>GTP</name>
        <dbReference type="ChEBI" id="CHEBI:37565"/>
    </ligand>
</feature>
<dbReference type="VEuPathDB" id="TrichDB:TRFO_43199"/>
<evidence type="ECO:0000256" key="12">
    <source>
        <dbReference type="ARBA" id="ARBA00023136"/>
    </source>
</evidence>
<feature type="binding site" evidence="14">
    <location>
        <position position="33"/>
    </location>
    <ligand>
        <name>GTP</name>
        <dbReference type="ChEBI" id="CHEBI:37565"/>
    </ligand>
</feature>
<evidence type="ECO:0000256" key="14">
    <source>
        <dbReference type="PIRSR" id="PIRSR606687-2"/>
    </source>
</evidence>
<dbReference type="Pfam" id="PF00025">
    <property type="entry name" value="Arf"/>
    <property type="match status" value="1"/>
</dbReference>
<evidence type="ECO:0000256" key="7">
    <source>
        <dbReference type="ARBA" id="ARBA00022824"/>
    </source>
</evidence>
<dbReference type="GO" id="GO:0005525">
    <property type="term" value="F:GTP binding"/>
    <property type="evidence" value="ECO:0007669"/>
    <property type="project" value="UniProtKB-KW"/>
</dbReference>
<dbReference type="PROSITE" id="PS51422">
    <property type="entry name" value="SAR1"/>
    <property type="match status" value="1"/>
</dbReference>
<dbReference type="AlphaFoldDB" id="A0A1J4KW18"/>
<organism evidence="18 19">
    <name type="scientific">Tritrichomonas foetus</name>
    <dbReference type="NCBI Taxonomy" id="1144522"/>
    <lineage>
        <taxon>Eukaryota</taxon>
        <taxon>Metamonada</taxon>
        <taxon>Parabasalia</taxon>
        <taxon>Tritrichomonadida</taxon>
        <taxon>Tritrichomonadidae</taxon>
        <taxon>Tritrichomonas</taxon>
    </lineage>
</organism>
<comment type="similarity">
    <text evidence="3 17">Belongs to the small GTPase superfamily. SAR1 family.</text>
</comment>
<feature type="binding site" evidence="15">
    <location>
        <position position="73"/>
    </location>
    <ligand>
        <name>GTP</name>
        <dbReference type="ChEBI" id="CHEBI:37565"/>
    </ligand>
</feature>
<evidence type="ECO:0000256" key="6">
    <source>
        <dbReference type="ARBA" id="ARBA00022801"/>
    </source>
</evidence>
<evidence type="ECO:0000256" key="4">
    <source>
        <dbReference type="ARBA" id="ARBA00022448"/>
    </source>
</evidence>
<evidence type="ECO:0000256" key="9">
    <source>
        <dbReference type="ARBA" id="ARBA00022927"/>
    </source>
</evidence>
<comment type="caution">
    <text evidence="18">The sequence shown here is derived from an EMBL/GenBank/DDBJ whole genome shotgun (WGS) entry which is preliminary data.</text>
</comment>
<evidence type="ECO:0000256" key="5">
    <source>
        <dbReference type="ARBA" id="ARBA00022741"/>
    </source>
</evidence>
<feature type="binding site" evidence="15">
    <location>
        <begin position="129"/>
        <end position="132"/>
    </location>
    <ligand>
        <name>GTP</name>
        <dbReference type="ChEBI" id="CHEBI:37565"/>
    </ligand>
</feature>
<keyword evidence="12" id="KW-0472">Membrane</keyword>
<dbReference type="InterPro" id="IPR006687">
    <property type="entry name" value="Small_GTPase_SAR1"/>
</dbReference>
<protein>
    <submittedName>
        <fullName evidence="18">GTP-binding protein SAR2</fullName>
    </submittedName>
</protein>
<evidence type="ECO:0000256" key="16">
    <source>
        <dbReference type="PIRSR" id="PIRSR606689-2"/>
    </source>
</evidence>
<proteinExistence type="inferred from homology"/>
<evidence type="ECO:0000256" key="11">
    <source>
        <dbReference type="ARBA" id="ARBA00023134"/>
    </source>
</evidence>
<dbReference type="SMART" id="SM00177">
    <property type="entry name" value="ARF"/>
    <property type="match status" value="1"/>
</dbReference>
<dbReference type="SUPFAM" id="SSF52540">
    <property type="entry name" value="P-loop containing nucleoside triphosphate hydrolases"/>
    <property type="match status" value="1"/>
</dbReference>
<feature type="binding site" evidence="16">
    <location>
        <position position="34"/>
    </location>
    <ligand>
        <name>Mg(2+)</name>
        <dbReference type="ChEBI" id="CHEBI:18420"/>
    </ligand>
</feature>
<accession>A0A1J4KW18</accession>
<evidence type="ECO:0000313" key="19">
    <source>
        <dbReference type="Proteomes" id="UP000179807"/>
    </source>
</evidence>
<dbReference type="NCBIfam" id="TIGR00231">
    <property type="entry name" value="small_GTP"/>
    <property type="match status" value="1"/>
</dbReference>
<feature type="binding site" evidence="13">
    <location>
        <position position="29"/>
    </location>
    <ligand>
        <name>Mg(2+)</name>
        <dbReference type="ChEBI" id="CHEBI:18420"/>
    </ligand>
</feature>
<dbReference type="GO" id="GO:0003924">
    <property type="term" value="F:GTPase activity"/>
    <property type="evidence" value="ECO:0007669"/>
    <property type="project" value="InterPro"/>
</dbReference>